<dbReference type="GO" id="GO:0008270">
    <property type="term" value="F:zinc ion binding"/>
    <property type="evidence" value="ECO:0007669"/>
    <property type="project" value="UniProtKB-UniRule"/>
</dbReference>
<feature type="transmembrane region" description="Helical" evidence="12">
    <location>
        <begin position="193"/>
        <end position="216"/>
    </location>
</feature>
<comment type="subcellular location">
    <subcellularLocation>
        <location evidence="1 12">Cell membrane</location>
        <topology evidence="1 12">Multi-pass membrane protein</topology>
    </subcellularLocation>
</comment>
<keyword evidence="3 12" id="KW-1003">Cell membrane</keyword>
<sequence length="303" mass="34317">MKPFTFYEAIEANKRKTWIIIFVISILLFLVCYAIVSYFELGEFGILVAFLMVFFVNYYAYKNSDKIILKYSGVREPTKEEFPYLLNVVEGLSIAAGIPTPKIYVMDDPSPNAFATGKDPKSGVVVVTKGLLDLLDRLELEGVIAHEISHIKNYDVRLQTVAAVMVGLIVILGDSLKRSFYYSRRRRDKDENILGIVSLVIAILAPFLATLLKFALSRQREYMADANAAMLTRYPEGLASALEKISKNFQPVKRANTMTAPLYIVNPLKGGMSNLFSTHPPIEDRIRRLRMMGERWKLLDKEG</sequence>
<feature type="active site" evidence="12">
    <location>
        <position position="147"/>
    </location>
</feature>
<dbReference type="GO" id="GO:0004222">
    <property type="term" value="F:metalloendopeptidase activity"/>
    <property type="evidence" value="ECO:0007669"/>
    <property type="project" value="UniProtKB-UniRule"/>
</dbReference>
<feature type="transmembrane region" description="Helical" evidence="12">
    <location>
        <begin position="44"/>
        <end position="61"/>
    </location>
</feature>
<keyword evidence="6 12" id="KW-0479">Metal-binding</keyword>
<evidence type="ECO:0000256" key="1">
    <source>
        <dbReference type="ARBA" id="ARBA00004651"/>
    </source>
</evidence>
<evidence type="ECO:0000256" key="9">
    <source>
        <dbReference type="ARBA" id="ARBA00022989"/>
    </source>
</evidence>
<keyword evidence="11 12" id="KW-0472">Membrane</keyword>
<evidence type="ECO:0000256" key="12">
    <source>
        <dbReference type="HAMAP-Rule" id="MF_00188"/>
    </source>
</evidence>
<keyword evidence="9 12" id="KW-1133">Transmembrane helix</keyword>
<feature type="binding site" evidence="12">
    <location>
        <position position="221"/>
    </location>
    <ligand>
        <name>Zn(2+)</name>
        <dbReference type="ChEBI" id="CHEBI:29105"/>
        <note>catalytic</note>
    </ligand>
</feature>
<comment type="caution">
    <text evidence="14">The sequence shown here is derived from an EMBL/GenBank/DDBJ whole genome shotgun (WGS) entry which is preliminary data.</text>
</comment>
<evidence type="ECO:0000313" key="14">
    <source>
        <dbReference type="EMBL" id="HGK24207.1"/>
    </source>
</evidence>
<dbReference type="InterPro" id="IPR001915">
    <property type="entry name" value="Peptidase_M48"/>
</dbReference>
<dbReference type="PANTHER" id="PTHR43221:SF1">
    <property type="entry name" value="PROTEASE HTPX"/>
    <property type="match status" value="1"/>
</dbReference>
<evidence type="ECO:0000256" key="5">
    <source>
        <dbReference type="ARBA" id="ARBA00022692"/>
    </source>
</evidence>
<dbReference type="HAMAP" id="MF_00188">
    <property type="entry name" value="Pept_M48_protease_HtpX"/>
    <property type="match status" value="1"/>
</dbReference>
<comment type="similarity">
    <text evidence="2 12">Belongs to the peptidase M48B family.</text>
</comment>
<evidence type="ECO:0000256" key="3">
    <source>
        <dbReference type="ARBA" id="ARBA00022475"/>
    </source>
</evidence>
<comment type="cofactor">
    <cofactor evidence="12">
        <name>Zn(2+)</name>
        <dbReference type="ChEBI" id="CHEBI:29105"/>
    </cofactor>
    <text evidence="12">Binds 1 zinc ion per subunit.</text>
</comment>
<evidence type="ECO:0000256" key="7">
    <source>
        <dbReference type="ARBA" id="ARBA00022801"/>
    </source>
</evidence>
<feature type="transmembrane region" description="Helical" evidence="12">
    <location>
        <begin position="156"/>
        <end position="173"/>
    </location>
</feature>
<feature type="binding site" evidence="12">
    <location>
        <position position="150"/>
    </location>
    <ligand>
        <name>Zn(2+)</name>
        <dbReference type="ChEBI" id="CHEBI:29105"/>
        <note>catalytic</note>
    </ligand>
</feature>
<gene>
    <name evidence="12 14" type="primary">htpX</name>
    <name evidence="14" type="ORF">ENU78_07240</name>
</gene>
<dbReference type="InterPro" id="IPR022919">
    <property type="entry name" value="Pept_M48_protease_HtpX"/>
</dbReference>
<dbReference type="CDD" id="cd07340">
    <property type="entry name" value="M48B_Htpx_like"/>
    <property type="match status" value="1"/>
</dbReference>
<proteinExistence type="inferred from homology"/>
<feature type="binding site" evidence="12">
    <location>
        <position position="146"/>
    </location>
    <ligand>
        <name>Zn(2+)</name>
        <dbReference type="ChEBI" id="CHEBI:29105"/>
        <note>catalytic</note>
    </ligand>
</feature>
<keyword evidence="8 12" id="KW-0862">Zinc</keyword>
<keyword evidence="7 12" id="KW-0378">Hydrolase</keyword>
<dbReference type="AlphaFoldDB" id="A0A7V3ZJL1"/>
<keyword evidence="5 12" id="KW-0812">Transmembrane</keyword>
<feature type="transmembrane region" description="Helical" evidence="12">
    <location>
        <begin position="18"/>
        <end position="38"/>
    </location>
</feature>
<dbReference type="InterPro" id="IPR050083">
    <property type="entry name" value="HtpX_protease"/>
</dbReference>
<dbReference type="NCBIfam" id="NF003425">
    <property type="entry name" value="PRK04897.1"/>
    <property type="match status" value="1"/>
</dbReference>
<keyword evidence="4 12" id="KW-0645">Protease</keyword>
<feature type="domain" description="Peptidase M48" evidence="13">
    <location>
        <begin position="81"/>
        <end position="290"/>
    </location>
</feature>
<dbReference type="Pfam" id="PF01435">
    <property type="entry name" value="Peptidase_M48"/>
    <property type="match status" value="1"/>
</dbReference>
<dbReference type="EMBL" id="DTDV01000019">
    <property type="protein sequence ID" value="HGK24207.1"/>
    <property type="molecule type" value="Genomic_DNA"/>
</dbReference>
<evidence type="ECO:0000256" key="8">
    <source>
        <dbReference type="ARBA" id="ARBA00022833"/>
    </source>
</evidence>
<evidence type="ECO:0000256" key="4">
    <source>
        <dbReference type="ARBA" id="ARBA00022670"/>
    </source>
</evidence>
<name>A0A7V3ZJL1_DICTH</name>
<dbReference type="PANTHER" id="PTHR43221">
    <property type="entry name" value="PROTEASE HTPX"/>
    <property type="match status" value="1"/>
</dbReference>
<evidence type="ECO:0000259" key="13">
    <source>
        <dbReference type="Pfam" id="PF01435"/>
    </source>
</evidence>
<evidence type="ECO:0000256" key="6">
    <source>
        <dbReference type="ARBA" id="ARBA00022723"/>
    </source>
</evidence>
<protein>
    <recommendedName>
        <fullName evidence="12">Protease HtpX homolog</fullName>
        <ecNumber evidence="12">3.4.24.-</ecNumber>
    </recommendedName>
</protein>
<dbReference type="EC" id="3.4.24.-" evidence="12"/>
<dbReference type="Gene3D" id="3.30.2010.10">
    <property type="entry name" value="Metalloproteases ('zincins'), catalytic domain"/>
    <property type="match status" value="1"/>
</dbReference>
<dbReference type="GO" id="GO:0005886">
    <property type="term" value="C:plasma membrane"/>
    <property type="evidence" value="ECO:0007669"/>
    <property type="project" value="UniProtKB-SubCell"/>
</dbReference>
<dbReference type="GO" id="GO:0006508">
    <property type="term" value="P:proteolysis"/>
    <property type="evidence" value="ECO:0007669"/>
    <property type="project" value="UniProtKB-KW"/>
</dbReference>
<organism evidence="14">
    <name type="scientific">Dictyoglomus thermophilum</name>
    <dbReference type="NCBI Taxonomy" id="14"/>
    <lineage>
        <taxon>Bacteria</taxon>
        <taxon>Pseudomonadati</taxon>
        <taxon>Dictyoglomota</taxon>
        <taxon>Dictyoglomia</taxon>
        <taxon>Dictyoglomales</taxon>
        <taxon>Dictyoglomaceae</taxon>
        <taxon>Dictyoglomus</taxon>
    </lineage>
</organism>
<evidence type="ECO:0000256" key="11">
    <source>
        <dbReference type="ARBA" id="ARBA00023136"/>
    </source>
</evidence>
<evidence type="ECO:0000256" key="10">
    <source>
        <dbReference type="ARBA" id="ARBA00023049"/>
    </source>
</evidence>
<reference evidence="14" key="1">
    <citation type="journal article" date="2020" name="mSystems">
        <title>Genome- and Community-Level Interaction Insights into Carbon Utilization and Element Cycling Functions of Hydrothermarchaeota in Hydrothermal Sediment.</title>
        <authorList>
            <person name="Zhou Z."/>
            <person name="Liu Y."/>
            <person name="Xu W."/>
            <person name="Pan J."/>
            <person name="Luo Z.H."/>
            <person name="Li M."/>
        </authorList>
    </citation>
    <scope>NUCLEOTIDE SEQUENCE [LARGE SCALE GENOMIC DNA]</scope>
    <source>
        <strain evidence="14">SpSt-70</strain>
    </source>
</reference>
<accession>A0A7V3ZJL1</accession>
<keyword evidence="10 12" id="KW-0482">Metalloprotease</keyword>
<evidence type="ECO:0000256" key="2">
    <source>
        <dbReference type="ARBA" id="ARBA00009779"/>
    </source>
</evidence>